<organism evidence="2 3">
    <name type="scientific">Rotavirus G</name>
    <dbReference type="NCBI Taxonomy" id="183407"/>
    <lineage>
        <taxon>Viruses</taxon>
        <taxon>Riboviria</taxon>
        <taxon>Orthornavirae</taxon>
        <taxon>Duplornaviricota</taxon>
        <taxon>Resentoviricetes</taxon>
        <taxon>Reovirales</taxon>
        <taxon>Sedoreoviridae</taxon>
        <taxon>Rotavirus</taxon>
        <taxon>Rotavirus gammagastroenteritidis</taxon>
    </lineage>
</organism>
<evidence type="ECO:0000313" key="2">
    <source>
        <dbReference type="EMBL" id="AHZ32874.1"/>
    </source>
</evidence>
<feature type="compositionally biased region" description="Acidic residues" evidence="1">
    <location>
        <begin position="211"/>
        <end position="247"/>
    </location>
</feature>
<proteinExistence type="predicted"/>
<accession>A0A024CGP5</accession>
<evidence type="ECO:0000256" key="1">
    <source>
        <dbReference type="SAM" id="MobiDB-lite"/>
    </source>
</evidence>
<name>A0A024CGP5_9REOV</name>
<dbReference type="CDD" id="cd20714">
    <property type="entry name" value="NSP3_rotavirus"/>
    <property type="match status" value="1"/>
</dbReference>
<dbReference type="Proteomes" id="UP000167086">
    <property type="component" value="Genome"/>
</dbReference>
<gene>
    <name evidence="2" type="primary">NSP3</name>
    <name evidence="2" type="ORF">L312_42277gpNSP3</name>
</gene>
<sequence length="301" mass="35438">MAELLKVCFDDMMKGGNCSFEHFMEKMNDVGIDIDAWKQAFDNARLPRRMTKSTLAIQNANLEKEIAKLRAKEHRNGYDRNKRTLASFDVDKKNGNTVLVPKTRLAEIVLLNSTQDLKLSAPPSDYIEELERKISLLEEERANLLKCNNDIYYQYLTLHTTSYCLQETNKWQEKVISRMQENEMVMSSEINELKSVVRTLTRELNYDVTFEDEPDVGYISEESDQSSEENESDQESDDGNEVNENSDNEQLFDNLDDLLEQYEQRQRQMERDRVINELRAPEYSDDDESDHEYYIEREHKH</sequence>
<evidence type="ECO:0000313" key="3">
    <source>
        <dbReference type="Proteomes" id="UP000167086"/>
    </source>
</evidence>
<feature type="region of interest" description="Disordered" evidence="1">
    <location>
        <begin position="211"/>
        <end position="301"/>
    </location>
</feature>
<protein>
    <submittedName>
        <fullName evidence="2">Non-structural protein 3</fullName>
    </submittedName>
</protein>
<feature type="compositionally biased region" description="Basic and acidic residues" evidence="1">
    <location>
        <begin position="262"/>
        <end position="282"/>
    </location>
</feature>
<reference evidence="2 3" key="1">
    <citation type="journal article" date="2015" name="Genome Announc.">
        <title>Complete genomic sequence for an avian group g rotavirus from South Africa.</title>
        <authorList>
            <person name="Stucker K.M."/>
            <person name="Stockwell T.B."/>
            <person name="Nyaga M.M."/>
            <person name="Halpin R.A."/>
            <person name="Fedorova N."/>
            <person name="Akopov A."/>
            <person name="Ngoveni H."/>
            <person name="Peenze I."/>
            <person name="Seheri M.L."/>
            <person name="Mphahlele M.J."/>
            <person name="Wentworth D.E."/>
        </authorList>
    </citation>
    <scope>NUCLEOTIDE SEQUENCE [LARGE SCALE GENOMIC DNA]</scope>
    <source>
        <strain evidence="2">RVG/chicken/ZAF/MRC-DPRU1679/2011/GXP[X]</strain>
    </source>
</reference>
<feature type="compositionally biased region" description="Basic and acidic residues" evidence="1">
    <location>
        <begin position="291"/>
        <end position="301"/>
    </location>
</feature>
<dbReference type="EMBL" id="KJ752081">
    <property type="protein sequence ID" value="AHZ32874.1"/>
    <property type="molecule type" value="Genomic_RNA"/>
</dbReference>